<accession>A0AAW2FWU4</accession>
<dbReference type="SMART" id="SM00494">
    <property type="entry name" value="ChtBD2"/>
    <property type="match status" value="3"/>
</dbReference>
<feature type="signal peptide" evidence="7">
    <location>
        <begin position="1"/>
        <end position="19"/>
    </location>
</feature>
<dbReference type="EMBL" id="JADYXP020000007">
    <property type="protein sequence ID" value="KAL0119569.1"/>
    <property type="molecule type" value="Genomic_DNA"/>
</dbReference>
<keyword evidence="10" id="KW-1185">Reference proteome</keyword>
<evidence type="ECO:0000259" key="8">
    <source>
        <dbReference type="PROSITE" id="PS50940"/>
    </source>
</evidence>
<feature type="compositionally biased region" description="Low complexity" evidence="6">
    <location>
        <begin position="274"/>
        <end position="285"/>
    </location>
</feature>
<dbReference type="InterPro" id="IPR036508">
    <property type="entry name" value="Chitin-bd_dom_sf"/>
</dbReference>
<keyword evidence="2 7" id="KW-0732">Signal</keyword>
<dbReference type="InterPro" id="IPR051940">
    <property type="entry name" value="Chitin_bind-dev_reg"/>
</dbReference>
<proteinExistence type="predicted"/>
<feature type="compositionally biased region" description="Polar residues" evidence="6">
    <location>
        <begin position="426"/>
        <end position="450"/>
    </location>
</feature>
<sequence length="527" mass="58433">MRVNVLLILVVLALGHVDAARRNRLARKTTPSASLLDPQLAFDGQPEDLETLWNSFNSRKLRVRADSWRNDTSGKNRIVLSGARQYPGFPSNPDDTNELPNPISPPEQSTPPPHKPPPGCLGSRGQYSSPKSCANYLNCWDDVVIEQTCPAGLLFNEIAGYCDFEYNVNCGDRLPATPKPPLPAGSKLCPDPNGRYRSSSNCSEFYVCAAGKPVKFYCPLGLVYSDILNVCDYQYNVDCKGTATPKPFKPTQPPTQSPQPSSTYAPTKPPTPSKQPTYQPQSPTYQPQPPTYQPQPPTYQPQPPTYQPQPPTYQPQPPTYQPQPPTYQPQPPSYKPQPPTYKPQPPSYQPQPPSYQPQPPTYTPQPPTYAPQPSTYPPKPPSYQPQPYPPPPPSYSGNPWLNKAKSDSWHQRNLATQLEADKEIQQQEVSTDNPASDNQSTQNATETSSLTNPWALLQEIPSEIMKTPCHNDSVYKLNDFCTKVVTCRNNKPEVVECSPGLSYDKPSDSCIPFNVAVCEPIISPVLT</sequence>
<dbReference type="SUPFAM" id="SSF57625">
    <property type="entry name" value="Invertebrate chitin-binding proteins"/>
    <property type="match status" value="3"/>
</dbReference>
<feature type="region of interest" description="Disordered" evidence="6">
    <location>
        <begin position="244"/>
        <end position="408"/>
    </location>
</feature>
<keyword evidence="5" id="KW-0325">Glycoprotein</keyword>
<evidence type="ECO:0000256" key="6">
    <source>
        <dbReference type="SAM" id="MobiDB-lite"/>
    </source>
</evidence>
<dbReference type="InterPro" id="IPR002557">
    <property type="entry name" value="Chitin-bd_dom"/>
</dbReference>
<dbReference type="Proteomes" id="UP001430953">
    <property type="component" value="Unassembled WGS sequence"/>
</dbReference>
<dbReference type="PANTHER" id="PTHR23301">
    <property type="entry name" value="CHITIN BINDING PERITROPHIN-A"/>
    <property type="match status" value="1"/>
</dbReference>
<dbReference type="GO" id="GO:0008061">
    <property type="term" value="F:chitin binding"/>
    <property type="evidence" value="ECO:0007669"/>
    <property type="project" value="UniProtKB-KW"/>
</dbReference>
<keyword evidence="1" id="KW-0147">Chitin-binding</keyword>
<reference evidence="9 10" key="1">
    <citation type="submission" date="2023-03" db="EMBL/GenBank/DDBJ databases">
        <title>High recombination rates correlate with genetic variation in Cardiocondyla obscurior ants.</title>
        <authorList>
            <person name="Errbii M."/>
        </authorList>
    </citation>
    <scope>NUCLEOTIDE SEQUENCE [LARGE SCALE GENOMIC DNA]</scope>
    <source>
        <strain evidence="9">Alpha-2009</strain>
        <tissue evidence="9">Whole body</tissue>
    </source>
</reference>
<dbReference type="Pfam" id="PF01607">
    <property type="entry name" value="CBM_14"/>
    <property type="match status" value="2"/>
</dbReference>
<protein>
    <recommendedName>
        <fullName evidence="8">Chitin-binding type-2 domain-containing protein</fullName>
    </recommendedName>
</protein>
<feature type="compositionally biased region" description="Pro residues" evidence="6">
    <location>
        <begin position="247"/>
        <end position="257"/>
    </location>
</feature>
<feature type="region of interest" description="Disordered" evidence="6">
    <location>
        <begin position="425"/>
        <end position="450"/>
    </location>
</feature>
<evidence type="ECO:0000256" key="3">
    <source>
        <dbReference type="ARBA" id="ARBA00022737"/>
    </source>
</evidence>
<feature type="domain" description="Chitin-binding type-2" evidence="8">
    <location>
        <begin position="117"/>
        <end position="172"/>
    </location>
</feature>
<organism evidence="9 10">
    <name type="scientific">Cardiocondyla obscurior</name>
    <dbReference type="NCBI Taxonomy" id="286306"/>
    <lineage>
        <taxon>Eukaryota</taxon>
        <taxon>Metazoa</taxon>
        <taxon>Ecdysozoa</taxon>
        <taxon>Arthropoda</taxon>
        <taxon>Hexapoda</taxon>
        <taxon>Insecta</taxon>
        <taxon>Pterygota</taxon>
        <taxon>Neoptera</taxon>
        <taxon>Endopterygota</taxon>
        <taxon>Hymenoptera</taxon>
        <taxon>Apocrita</taxon>
        <taxon>Aculeata</taxon>
        <taxon>Formicoidea</taxon>
        <taxon>Formicidae</taxon>
        <taxon>Myrmicinae</taxon>
        <taxon>Cardiocondyla</taxon>
    </lineage>
</organism>
<evidence type="ECO:0000256" key="7">
    <source>
        <dbReference type="SAM" id="SignalP"/>
    </source>
</evidence>
<dbReference type="GO" id="GO:0005576">
    <property type="term" value="C:extracellular region"/>
    <property type="evidence" value="ECO:0007669"/>
    <property type="project" value="InterPro"/>
</dbReference>
<gene>
    <name evidence="9" type="ORF">PUN28_007784</name>
</gene>
<evidence type="ECO:0000256" key="2">
    <source>
        <dbReference type="ARBA" id="ARBA00022729"/>
    </source>
</evidence>
<dbReference type="Gene3D" id="2.170.140.10">
    <property type="entry name" value="Chitin binding domain"/>
    <property type="match status" value="2"/>
</dbReference>
<evidence type="ECO:0000256" key="5">
    <source>
        <dbReference type="ARBA" id="ARBA00023180"/>
    </source>
</evidence>
<comment type="caution">
    <text evidence="9">The sequence shown here is derived from an EMBL/GenBank/DDBJ whole genome shotgun (WGS) entry which is preliminary data.</text>
</comment>
<feature type="region of interest" description="Disordered" evidence="6">
    <location>
        <begin position="79"/>
        <end position="123"/>
    </location>
</feature>
<feature type="domain" description="Chitin-binding type-2" evidence="8">
    <location>
        <begin position="466"/>
        <end position="520"/>
    </location>
</feature>
<keyword evidence="4" id="KW-1015">Disulfide bond</keyword>
<evidence type="ECO:0000313" key="10">
    <source>
        <dbReference type="Proteomes" id="UP001430953"/>
    </source>
</evidence>
<evidence type="ECO:0000313" key="9">
    <source>
        <dbReference type="EMBL" id="KAL0119569.1"/>
    </source>
</evidence>
<evidence type="ECO:0000256" key="1">
    <source>
        <dbReference type="ARBA" id="ARBA00022669"/>
    </source>
</evidence>
<feature type="compositionally biased region" description="Pro residues" evidence="6">
    <location>
        <begin position="286"/>
        <end position="394"/>
    </location>
</feature>
<feature type="compositionally biased region" description="Pro residues" evidence="6">
    <location>
        <begin position="102"/>
        <end position="119"/>
    </location>
</feature>
<dbReference type="PROSITE" id="PS50940">
    <property type="entry name" value="CHIT_BIND_II"/>
    <property type="match status" value="3"/>
</dbReference>
<dbReference type="PANTHER" id="PTHR23301:SF98">
    <property type="entry name" value="CHITIN-BINDING TYPE-2 DOMAIN-CONTAINING PROTEIN-RELATED"/>
    <property type="match status" value="1"/>
</dbReference>
<feature type="chain" id="PRO_5043912560" description="Chitin-binding type-2 domain-containing protein" evidence="7">
    <location>
        <begin position="20"/>
        <end position="527"/>
    </location>
</feature>
<keyword evidence="3" id="KW-0677">Repeat</keyword>
<dbReference type="AlphaFoldDB" id="A0AAW2FWU4"/>
<name>A0AAW2FWU4_9HYME</name>
<feature type="domain" description="Chitin-binding type-2" evidence="8">
    <location>
        <begin position="186"/>
        <end position="241"/>
    </location>
</feature>
<evidence type="ECO:0000256" key="4">
    <source>
        <dbReference type="ARBA" id="ARBA00023157"/>
    </source>
</evidence>